<comment type="caution">
    <text evidence="5">The sequence shown here is derived from an EMBL/GenBank/DDBJ whole genome shotgun (WGS) entry which is preliminary data.</text>
</comment>
<protein>
    <recommendedName>
        <fullName evidence="4">Legume lectin domain-containing protein</fullName>
    </recommendedName>
</protein>
<feature type="transmembrane region" description="Helical" evidence="3">
    <location>
        <begin position="323"/>
        <end position="350"/>
    </location>
</feature>
<keyword evidence="2" id="KW-0430">Lectin</keyword>
<dbReference type="Proteomes" id="UP000428333">
    <property type="component" value="Linkage Group LG10"/>
</dbReference>
<dbReference type="InterPro" id="IPR050258">
    <property type="entry name" value="Leguminous_Lectin"/>
</dbReference>
<dbReference type="AlphaFoldDB" id="A0A6A4LAA4"/>
<comment type="similarity">
    <text evidence="1">Belongs to the leguminous lectin family.</text>
</comment>
<dbReference type="OrthoDB" id="2019747at2759"/>
<dbReference type="GO" id="GO:0030246">
    <property type="term" value="F:carbohydrate binding"/>
    <property type="evidence" value="ECO:0007669"/>
    <property type="project" value="UniProtKB-KW"/>
</dbReference>
<dbReference type="Gene3D" id="2.60.120.200">
    <property type="match status" value="1"/>
</dbReference>
<reference evidence="5 6" key="1">
    <citation type="journal article" date="2019" name="Genome Biol. Evol.">
        <title>The Rhododendron genome and chromosomal organization provide insight into shared whole-genome duplications across the heath family (Ericaceae).</title>
        <authorList>
            <person name="Soza V.L."/>
            <person name="Lindsley D."/>
            <person name="Waalkes A."/>
            <person name="Ramage E."/>
            <person name="Patwardhan R.P."/>
            <person name="Burton J.N."/>
            <person name="Adey A."/>
            <person name="Kumar A."/>
            <person name="Qiu R."/>
            <person name="Shendure J."/>
            <person name="Hall B."/>
        </authorList>
    </citation>
    <scope>NUCLEOTIDE SEQUENCE [LARGE SCALE GENOMIC DNA]</scope>
    <source>
        <strain evidence="5">RSF 1966-606</strain>
    </source>
</reference>
<dbReference type="SUPFAM" id="SSF49899">
    <property type="entry name" value="Concanavalin A-like lectins/glucanases"/>
    <property type="match status" value="1"/>
</dbReference>
<evidence type="ECO:0000313" key="6">
    <source>
        <dbReference type="Proteomes" id="UP000428333"/>
    </source>
</evidence>
<feature type="domain" description="Legume lectin" evidence="4">
    <location>
        <begin position="105"/>
        <end position="298"/>
    </location>
</feature>
<keyword evidence="3" id="KW-0812">Transmembrane</keyword>
<evidence type="ECO:0000259" key="4">
    <source>
        <dbReference type="Pfam" id="PF00139"/>
    </source>
</evidence>
<feature type="non-terminal residue" evidence="5">
    <location>
        <position position="1"/>
    </location>
</feature>
<dbReference type="PANTHER" id="PTHR32401">
    <property type="entry name" value="CONCANAVALIN A-LIKE LECTIN FAMILY PROTEIN"/>
    <property type="match status" value="1"/>
</dbReference>
<evidence type="ECO:0000256" key="3">
    <source>
        <dbReference type="SAM" id="Phobius"/>
    </source>
</evidence>
<accession>A0A6A4LAA4</accession>
<keyword evidence="3" id="KW-1133">Transmembrane helix</keyword>
<keyword evidence="3" id="KW-0472">Membrane</keyword>
<evidence type="ECO:0000313" key="5">
    <source>
        <dbReference type="EMBL" id="KAE9451468.1"/>
    </source>
</evidence>
<proteinExistence type="inferred from homology"/>
<organism evidence="5 6">
    <name type="scientific">Rhododendron williamsianum</name>
    <dbReference type="NCBI Taxonomy" id="262921"/>
    <lineage>
        <taxon>Eukaryota</taxon>
        <taxon>Viridiplantae</taxon>
        <taxon>Streptophyta</taxon>
        <taxon>Embryophyta</taxon>
        <taxon>Tracheophyta</taxon>
        <taxon>Spermatophyta</taxon>
        <taxon>Magnoliopsida</taxon>
        <taxon>eudicotyledons</taxon>
        <taxon>Gunneridae</taxon>
        <taxon>Pentapetalae</taxon>
        <taxon>asterids</taxon>
        <taxon>Ericales</taxon>
        <taxon>Ericaceae</taxon>
        <taxon>Ericoideae</taxon>
        <taxon>Rhodoreae</taxon>
        <taxon>Rhododendron</taxon>
    </lineage>
</organism>
<dbReference type="InterPro" id="IPR001220">
    <property type="entry name" value="Legume_lectin_dom"/>
</dbReference>
<gene>
    <name evidence="5" type="ORF">C3L33_16638</name>
</gene>
<dbReference type="InterPro" id="IPR013320">
    <property type="entry name" value="ConA-like_dom_sf"/>
</dbReference>
<keyword evidence="6" id="KW-1185">Reference proteome</keyword>
<evidence type="ECO:0000256" key="1">
    <source>
        <dbReference type="ARBA" id="ARBA00007606"/>
    </source>
</evidence>
<name>A0A6A4LAA4_9ERIC</name>
<dbReference type="PANTHER" id="PTHR32401:SF15">
    <property type="entry name" value="L-TYPE LECTIN-DOMAIN CONTAINING RECEPTOR KINASE VIII.2-LIKE"/>
    <property type="match status" value="1"/>
</dbReference>
<sequence length="379" mass="41239">MCRKPMFLYAKGFSDFIRCIQFIGRKFPGTEEIGPQTSRASTVVKTLIKSTESGALTSHLSSPVEPNWNQSPSSTMAAIHLLILSLLTLTLTPKPILSLPLHKIPNFDPDLALLGDAEIVDAGSSVHLTRPTPSSSGLLLNAKPFAFLQPTSFSTDFSFSSDGLALVLAPANLPQKFPAKSKLFAVEFDASTHGVVSVRVSNVSSPLNLALTNGAKVELRAWVDYVASAKRLEVRLTEAGTSRPYNPLISFPIDLSKMWKGEEVLVGISSSSGNSKQISSVYSWRFRVRSVPNWMHSQPVDPMRYSDEGGEQKKEHKGSSCPLTVVCGLMLGMACGALVAFVAFFLWTIAVNRHNGIPLEYLKHPVGFGYEKVSVVVEK</sequence>
<dbReference type="Pfam" id="PF00139">
    <property type="entry name" value="Lectin_legB"/>
    <property type="match status" value="1"/>
</dbReference>
<evidence type="ECO:0000256" key="2">
    <source>
        <dbReference type="ARBA" id="ARBA00022734"/>
    </source>
</evidence>
<dbReference type="EMBL" id="QEFC01002712">
    <property type="protein sequence ID" value="KAE9451468.1"/>
    <property type="molecule type" value="Genomic_DNA"/>
</dbReference>